<keyword evidence="5" id="KW-0418">Kinase</keyword>
<dbReference type="PaxDb" id="1148-1653718"/>
<evidence type="ECO:0000256" key="6">
    <source>
        <dbReference type="ARBA" id="ARBA00022840"/>
    </source>
</evidence>
<evidence type="ECO:0000259" key="10">
    <source>
        <dbReference type="Pfam" id="PF00370"/>
    </source>
</evidence>
<dbReference type="InterPro" id="IPR043129">
    <property type="entry name" value="ATPase_NBD"/>
</dbReference>
<evidence type="ECO:0000256" key="4">
    <source>
        <dbReference type="ARBA" id="ARBA00022741"/>
    </source>
</evidence>
<comment type="cofactor">
    <cofactor evidence="1">
        <name>a divalent metal cation</name>
        <dbReference type="ChEBI" id="CHEBI:60240"/>
    </cofactor>
</comment>
<dbReference type="Pfam" id="PF02782">
    <property type="entry name" value="FGGY_C"/>
    <property type="match status" value="1"/>
</dbReference>
<organism evidence="12 13">
    <name type="scientific">Synechocystis sp. (strain ATCC 27184 / PCC 6803 / Kazusa)</name>
    <dbReference type="NCBI Taxonomy" id="1111708"/>
    <lineage>
        <taxon>Bacteria</taxon>
        <taxon>Bacillati</taxon>
        <taxon>Cyanobacteriota</taxon>
        <taxon>Cyanophyceae</taxon>
        <taxon>Synechococcales</taxon>
        <taxon>Merismopediaceae</taxon>
        <taxon>Synechocystis</taxon>
    </lineage>
</organism>
<dbReference type="FunFam" id="3.30.420.40:FF:000220">
    <property type="entry name" value="D-ribulose kinase"/>
    <property type="match status" value="1"/>
</dbReference>
<comment type="catalytic activity">
    <reaction evidence="7">
        <text>D-ribulose + ATP = D-ribulose 5-phosphate + ADP + H(+)</text>
        <dbReference type="Rhea" id="RHEA:17601"/>
        <dbReference type="ChEBI" id="CHEBI:15378"/>
        <dbReference type="ChEBI" id="CHEBI:17173"/>
        <dbReference type="ChEBI" id="CHEBI:30616"/>
        <dbReference type="ChEBI" id="CHEBI:58121"/>
        <dbReference type="ChEBI" id="CHEBI:456216"/>
        <dbReference type="EC" id="2.7.1.47"/>
    </reaction>
</comment>
<dbReference type="PANTHER" id="PTHR10196:SF80">
    <property type="entry name" value="D-RIBULOSE KINASE"/>
    <property type="match status" value="1"/>
</dbReference>
<evidence type="ECO:0000256" key="5">
    <source>
        <dbReference type="ARBA" id="ARBA00022777"/>
    </source>
</evidence>
<dbReference type="SUPFAM" id="SSF53067">
    <property type="entry name" value="Actin-like ATPase domain"/>
    <property type="match status" value="2"/>
</dbReference>
<dbReference type="InParanoid" id="P74524"/>
<reference evidence="12 13" key="1">
    <citation type="journal article" date="1995" name="DNA Res.">
        <title>Sequence analysis of the genome of the unicellular cyanobacterium Synechocystis sp. strain PCC6803. I. Sequence features in the 1 Mb region from map positions 64% to 92% of the genome.</title>
        <authorList>
            <person name="Kaneko T."/>
            <person name="Tanaka A."/>
            <person name="Sato S."/>
            <person name="Kotani H."/>
            <person name="Sazuka T."/>
            <person name="Miyajima N."/>
            <person name="Sugiura M."/>
            <person name="Tabata S."/>
        </authorList>
    </citation>
    <scope>NUCLEOTIDE SEQUENCE [LARGE SCALE GENOMIC DNA]</scope>
    <source>
        <strain evidence="13">ATCC 27184 / PCC 6803 / Kazusa</strain>
    </source>
</reference>
<dbReference type="CDD" id="cd07783">
    <property type="entry name" value="ASKHA_NBD_FGGY_SePSK_AtXK1-like"/>
    <property type="match status" value="1"/>
</dbReference>
<evidence type="ECO:0000259" key="11">
    <source>
        <dbReference type="Pfam" id="PF02782"/>
    </source>
</evidence>
<evidence type="ECO:0000256" key="1">
    <source>
        <dbReference type="ARBA" id="ARBA00001968"/>
    </source>
</evidence>
<dbReference type="PhylomeDB" id="P74524"/>
<dbReference type="EMBL" id="BA000022">
    <property type="protein sequence ID" value="BAA18629.1"/>
    <property type="molecule type" value="Genomic_DNA"/>
</dbReference>
<comment type="similarity">
    <text evidence="2">Belongs to the FGGY kinase family.</text>
</comment>
<accession>P74524</accession>
<protein>
    <recommendedName>
        <fullName evidence="9">D-ribulose kinase</fullName>
        <ecNumber evidence="8">2.7.1.47</ecNumber>
    </recommendedName>
</protein>
<dbReference type="Pfam" id="PF00370">
    <property type="entry name" value="FGGY_N"/>
    <property type="match status" value="1"/>
</dbReference>
<dbReference type="AlphaFoldDB" id="P74524"/>
<sequence length="425" mass="46309">MEKVDQAKLFLGLDFGTSGARAAVIDQNKELIWQEKVQFSQVPGPQLVTIWRESLFHLLDQIPDELSSQIQAIAIDGTSSTVLLLDSQGNGLMEPLLYNDDRGKEVKHLLSAIAPADHLVQSATSSLAKLLWYSQQPEFERANYFCHQADWLASLLHGGRPVSDYHNALKLGYNPHNLTYPDWLKNASWFALLPPVIAPGKAISRLSPSIANAEKFPKNYLVCAGTTDSIAAFLASGATQPGEAVTSLGSTLVLKLLSEKPVTDLASGIYSHRLGDLWLTGGASNAGGAVLQHYFSSTQLTALSAKINPHQPSDLDYYPLLQPGERFPINDPNLLPRLEPRPENDAIFLQGLLEGLARIEAQGYEKLQKLGATTLTKVFTAGGGAQNLTWQTIRQNLLQVPVQKSVQSEAAYGSACLARSSKSWE</sequence>
<dbReference type="STRING" id="1148.gene:10500394"/>
<name>P74524_SYNY3</name>
<dbReference type="KEGG" id="syn:slr1420"/>
<dbReference type="PANTHER" id="PTHR10196">
    <property type="entry name" value="SUGAR KINASE"/>
    <property type="match status" value="1"/>
</dbReference>
<evidence type="ECO:0000313" key="12">
    <source>
        <dbReference type="EMBL" id="BAA18629.1"/>
    </source>
</evidence>
<proteinExistence type="inferred from homology"/>
<dbReference type="IntAct" id="P74524">
    <property type="interactions" value="5"/>
</dbReference>
<dbReference type="GO" id="GO:0005524">
    <property type="term" value="F:ATP binding"/>
    <property type="evidence" value="ECO:0007669"/>
    <property type="project" value="UniProtKB-KW"/>
</dbReference>
<dbReference type="EC" id="2.7.1.47" evidence="8"/>
<keyword evidence="3" id="KW-0808">Transferase</keyword>
<dbReference type="Proteomes" id="UP000001425">
    <property type="component" value="Chromosome"/>
</dbReference>
<keyword evidence="4" id="KW-0547">Nucleotide-binding</keyword>
<evidence type="ECO:0000256" key="3">
    <source>
        <dbReference type="ARBA" id="ARBA00022679"/>
    </source>
</evidence>
<keyword evidence="6" id="KW-0067">ATP-binding</keyword>
<evidence type="ECO:0000313" key="13">
    <source>
        <dbReference type="Proteomes" id="UP000001425"/>
    </source>
</evidence>
<dbReference type="PIR" id="S76717">
    <property type="entry name" value="S76717"/>
</dbReference>
<dbReference type="InterPro" id="IPR018484">
    <property type="entry name" value="FGGY_N"/>
</dbReference>
<dbReference type="GO" id="GO:0004856">
    <property type="term" value="F:D-xylulokinase activity"/>
    <property type="evidence" value="ECO:0000318"/>
    <property type="project" value="GO_Central"/>
</dbReference>
<evidence type="ECO:0000256" key="8">
    <source>
        <dbReference type="ARBA" id="ARBA00066370"/>
    </source>
</evidence>
<evidence type="ECO:0000256" key="9">
    <source>
        <dbReference type="ARBA" id="ARBA00072590"/>
    </source>
</evidence>
<feature type="domain" description="Carbohydrate kinase FGGY C-terminal" evidence="11">
    <location>
        <begin position="245"/>
        <end position="418"/>
    </location>
</feature>
<reference evidence="12 13" key="2">
    <citation type="journal article" date="1996" name="DNA Res.">
        <title>Sequence analysis of the genome of the unicellular cyanobacterium Synechocystis sp. strain PCC6803. II. Sequence determination of the entire genome and assignment of potential protein-coding regions.</title>
        <authorList>
            <person name="Kaneko T."/>
            <person name="Sato S."/>
            <person name="Kotani H."/>
            <person name="Tanaka A."/>
            <person name="Asamizu E."/>
            <person name="Nakamura Y."/>
            <person name="Miyajima N."/>
            <person name="Hirosawa M."/>
            <person name="Sugiura M."/>
            <person name="Sasamoto S."/>
            <person name="Kimura T."/>
            <person name="Hosouchi T."/>
            <person name="Matsuno A."/>
            <person name="Muraki A."/>
            <person name="Nakazaki N."/>
            <person name="Naruo K."/>
            <person name="Okumura S."/>
            <person name="Shimpo S."/>
            <person name="Takeuchi C."/>
            <person name="Wada T."/>
            <person name="Watanabe A."/>
            <person name="Yamada M."/>
            <person name="Yasuda M."/>
            <person name="Tabata S."/>
        </authorList>
    </citation>
    <scope>NUCLEOTIDE SEQUENCE [LARGE SCALE GENOMIC DNA]</scope>
    <source>
        <strain evidence="13">ATCC 27184 / PCC 6803 / Kazusa</strain>
    </source>
</reference>
<dbReference type="FunFam" id="3.30.420.40:FF:000180">
    <property type="entry name" value="D-ribulose kinase isoform X1"/>
    <property type="match status" value="1"/>
</dbReference>
<evidence type="ECO:0000256" key="2">
    <source>
        <dbReference type="ARBA" id="ARBA00009156"/>
    </source>
</evidence>
<feature type="domain" description="Carbohydrate kinase FGGY N-terminal" evidence="10">
    <location>
        <begin position="10"/>
        <end position="234"/>
    </location>
</feature>
<dbReference type="InterPro" id="IPR018485">
    <property type="entry name" value="FGGY_C"/>
</dbReference>
<gene>
    <name evidence="12" type="ordered locus">slr1420</name>
</gene>
<dbReference type="GO" id="GO:0005829">
    <property type="term" value="C:cytosol"/>
    <property type="evidence" value="ECO:0000318"/>
    <property type="project" value="GO_Central"/>
</dbReference>
<dbReference type="GO" id="GO:0005997">
    <property type="term" value="P:xylulose metabolic process"/>
    <property type="evidence" value="ECO:0000318"/>
    <property type="project" value="GO_Central"/>
</dbReference>
<keyword evidence="13" id="KW-1185">Reference proteome</keyword>
<dbReference type="GO" id="GO:0019150">
    <property type="term" value="F:D-ribulokinase activity"/>
    <property type="evidence" value="ECO:0000318"/>
    <property type="project" value="GO_Central"/>
</dbReference>
<evidence type="ECO:0000256" key="7">
    <source>
        <dbReference type="ARBA" id="ARBA00051146"/>
    </source>
</evidence>
<dbReference type="EnsemblBacteria" id="BAA18629">
    <property type="protein sequence ID" value="BAA18629"/>
    <property type="gene ID" value="BAA18629"/>
</dbReference>
<dbReference type="eggNOG" id="COG1070">
    <property type="taxonomic scope" value="Bacteria"/>
</dbReference>
<dbReference type="Gene3D" id="3.30.420.40">
    <property type="match status" value="2"/>
</dbReference>